<dbReference type="FunFam" id="3.20.20.140:FF:000005">
    <property type="entry name" value="TatD family hydrolase"/>
    <property type="match status" value="1"/>
</dbReference>
<dbReference type="SUPFAM" id="SSF51556">
    <property type="entry name" value="Metallo-dependent hydrolases"/>
    <property type="match status" value="1"/>
</dbReference>
<dbReference type="PIR" id="H90578">
    <property type="entry name" value="H90578"/>
</dbReference>
<protein>
    <submittedName>
        <fullName evidence="3">Uncharacterized protein</fullName>
    </submittedName>
</protein>
<dbReference type="GO" id="GO:0004536">
    <property type="term" value="F:DNA nuclease activity"/>
    <property type="evidence" value="ECO:0007669"/>
    <property type="project" value="InterPro"/>
</dbReference>
<evidence type="ECO:0000256" key="1">
    <source>
        <dbReference type="ARBA" id="ARBA00022723"/>
    </source>
</evidence>
<dbReference type="AlphaFoldDB" id="Q98Q33"/>
<dbReference type="PROSITE" id="PS01090">
    <property type="entry name" value="TATD_2"/>
    <property type="match status" value="1"/>
</dbReference>
<evidence type="ECO:0000313" key="4">
    <source>
        <dbReference type="Proteomes" id="UP000000528"/>
    </source>
</evidence>
<keyword evidence="4" id="KW-1185">Reference proteome</keyword>
<dbReference type="BioCyc" id="MPUL272635:G1GT6-544-MONOMER"/>
<dbReference type="InterPro" id="IPR032466">
    <property type="entry name" value="Metal_Hydrolase"/>
</dbReference>
<dbReference type="InterPro" id="IPR001130">
    <property type="entry name" value="TatD-like"/>
</dbReference>
<dbReference type="InterPro" id="IPR015991">
    <property type="entry name" value="TatD/YcfH-like"/>
</dbReference>
<keyword evidence="1" id="KW-0479">Metal-binding</keyword>
<proteinExistence type="predicted"/>
<dbReference type="EMBL" id="AL445565">
    <property type="protein sequence ID" value="CAC13709.1"/>
    <property type="molecule type" value="Genomic_DNA"/>
</dbReference>
<dbReference type="GO" id="GO:0016788">
    <property type="term" value="F:hydrolase activity, acting on ester bonds"/>
    <property type="evidence" value="ECO:0007669"/>
    <property type="project" value="InterPro"/>
</dbReference>
<sequence>MILFFRVFFKKFSIGDNMTFLKLTRASLKYKNKYISFINHFENNLKDELKDDFEKLIKLKKQTNHLKDKKTFSKIQMWLVDQGQTYQEVIGVFKFYTKINDDKKEQKAYVNFLINPLYKNRGLEQLGLDMFFEFLQNKIAFENVYFKVEKDDLESHEIIKDFKHKLEIKDSTYYYLINIFDIHYPLVDSHSHITSKYYKNPQKEIENIFKNQIKKVALVGIDQKDNKEILELAKINQNVYSIVGLHPTIANENQDYQEIEKLIENKTIAIGEIGLDFYRKKYPSQENQIRSFTSQLDLALKYNLPVVLHVRDAHDKIYEIISDKKYSSLTYIFHSHSGYIEWTRKFLSLNSYFSFSGVITFFENQLIHRVIKYLPLERILVESDSPYLTPSQYKNKKNHSHYVKYVIQAIAAIKQSSPQKIAKIVLDNFNRTFKL</sequence>
<dbReference type="PANTHER" id="PTHR46124:SF2">
    <property type="entry name" value="D-AMINOACYL-TRNA DEACYLASE"/>
    <property type="match status" value="1"/>
</dbReference>
<evidence type="ECO:0000313" key="3">
    <source>
        <dbReference type="EMBL" id="CAC13709.1"/>
    </source>
</evidence>
<gene>
    <name evidence="3" type="ordered locus">MYPU_5360</name>
</gene>
<keyword evidence="2" id="KW-0378">Hydrolase</keyword>
<dbReference type="Proteomes" id="UP000000528">
    <property type="component" value="Chromosome"/>
</dbReference>
<organism evidence="4">
    <name type="scientific">Mycoplasmopsis pulmonis (strain UAB CTIP)</name>
    <name type="common">Mycoplasma pulmonis</name>
    <dbReference type="NCBI Taxonomy" id="272635"/>
    <lineage>
        <taxon>Bacteria</taxon>
        <taxon>Bacillati</taxon>
        <taxon>Mycoplasmatota</taxon>
        <taxon>Mycoplasmoidales</taxon>
        <taxon>Metamycoplasmataceae</taxon>
        <taxon>Mycoplasmopsis</taxon>
    </lineage>
</organism>
<dbReference type="eggNOG" id="COG0084">
    <property type="taxonomic scope" value="Bacteria"/>
</dbReference>
<dbReference type="CDD" id="cd01310">
    <property type="entry name" value="TatD_DNAse"/>
    <property type="match status" value="1"/>
</dbReference>
<dbReference type="HOGENOM" id="CLU_645317_0_0_14"/>
<accession>Q98Q33</accession>
<dbReference type="Pfam" id="PF01026">
    <property type="entry name" value="TatD_DNase"/>
    <property type="match status" value="1"/>
</dbReference>
<dbReference type="KEGG" id="mpu:MYPU_5360"/>
<reference evidence="3 4" key="1">
    <citation type="journal article" date="2001" name="Nucleic Acids Res.">
        <title>The complete genome sequence of the murine respiratory pathogen Mycoplasma pulmonis.</title>
        <authorList>
            <person name="Chambaud I."/>
            <person name="Heilig R."/>
            <person name="Ferris S."/>
            <person name="Barbe V."/>
            <person name="Samson D."/>
            <person name="Galisson F."/>
            <person name="Moszer I."/>
            <person name="Dybvig K."/>
            <person name="Wroblewski H."/>
            <person name="Viari A."/>
            <person name="Rocha E.P.C."/>
            <person name="Blanchard A."/>
        </authorList>
    </citation>
    <scope>NUCLEOTIDE SEQUENCE [LARGE SCALE GENOMIC DNA]</scope>
    <source>
        <strain evidence="3 4">UAB CTIP</strain>
    </source>
</reference>
<dbReference type="Gene3D" id="3.20.20.140">
    <property type="entry name" value="Metal-dependent hydrolases"/>
    <property type="match status" value="1"/>
</dbReference>
<dbReference type="InterPro" id="IPR018228">
    <property type="entry name" value="DNase_TatD-rel_CS"/>
</dbReference>
<dbReference type="PANTHER" id="PTHR46124">
    <property type="entry name" value="D-AMINOACYL-TRNA DEACYLASE"/>
    <property type="match status" value="1"/>
</dbReference>
<dbReference type="NCBIfam" id="TIGR00010">
    <property type="entry name" value="YchF/TatD family DNA exonuclease"/>
    <property type="match status" value="1"/>
</dbReference>
<dbReference type="STRING" id="272635.gene:17577138"/>
<dbReference type="GO" id="GO:0046872">
    <property type="term" value="F:metal ion binding"/>
    <property type="evidence" value="ECO:0007669"/>
    <property type="project" value="UniProtKB-KW"/>
</dbReference>
<name>Q98Q33_MYCPU</name>
<evidence type="ECO:0000256" key="2">
    <source>
        <dbReference type="ARBA" id="ARBA00022801"/>
    </source>
</evidence>